<dbReference type="Proteomes" id="UP001142291">
    <property type="component" value="Unassembled WGS sequence"/>
</dbReference>
<comment type="cofactor">
    <cofactor evidence="3">
        <name>Mg(2+)</name>
        <dbReference type="ChEBI" id="CHEBI:18420"/>
    </cofactor>
    <text evidence="3">Binds 2 magnesium ions per subunit.</text>
</comment>
<feature type="binding site" evidence="3">
    <location>
        <position position="47"/>
    </location>
    <ligand>
        <name>Mg(2+)</name>
        <dbReference type="ChEBI" id="CHEBI:18420"/>
        <label>1</label>
    </ligand>
</feature>
<feature type="binding site" evidence="3">
    <location>
        <position position="49"/>
    </location>
    <ligand>
        <name>Mg(2+)</name>
        <dbReference type="ChEBI" id="CHEBI:18420"/>
        <label>1</label>
    </ligand>
</feature>
<dbReference type="AlphaFoldDB" id="A0A9W6HK80"/>
<evidence type="ECO:0000313" key="4">
    <source>
        <dbReference type="EMBL" id="GLJ94033.1"/>
    </source>
</evidence>
<dbReference type="PANTHER" id="PTHR16222:SF24">
    <property type="entry name" value="ADP-RIBOSYLHYDROLASE ARH3"/>
    <property type="match status" value="1"/>
</dbReference>
<feature type="binding site" evidence="3">
    <location>
        <position position="48"/>
    </location>
    <ligand>
        <name>Mg(2+)</name>
        <dbReference type="ChEBI" id="CHEBI:18420"/>
        <label>1</label>
    </ligand>
</feature>
<accession>A0A9W6HK80</accession>
<evidence type="ECO:0000256" key="2">
    <source>
        <dbReference type="ARBA" id="ARBA00022801"/>
    </source>
</evidence>
<keyword evidence="3" id="KW-0479">Metal-binding</keyword>
<dbReference type="PANTHER" id="PTHR16222">
    <property type="entry name" value="ADP-RIBOSYLGLYCOHYDROLASE"/>
    <property type="match status" value="1"/>
</dbReference>
<keyword evidence="5" id="KW-1185">Reference proteome</keyword>
<sequence>MTTGQDVALASAYGDALGAPYEFIPIVLPPQPIELHANAMWERGEWTDDTAMAIPLLEAAARGLDLASDDAQGHAFRHWMEWALVTKDIGNQTARVIGDVRRSVGASDDDAVLADAARTAARRAFETTGSSGNGSLMRTHAVAIALQDRADDEVAAVARAVSALTHPGQDSEESCVIWTVAITAVLRDGRGEGPTLDRGLAQLSAERRAVWTERLQRDAADGLMPWDFANSGYSVDALRAAWSAVGHATSTRACLDLAVRSGDSDTVAAIAGGLAGALWGVADLPTDEVAILHGHPGLDRDGLADLAERARHSTR</sequence>
<dbReference type="InterPro" id="IPR005502">
    <property type="entry name" value="Ribosyl_crysJ1"/>
</dbReference>
<dbReference type="SUPFAM" id="SSF101478">
    <property type="entry name" value="ADP-ribosylglycohydrolase"/>
    <property type="match status" value="1"/>
</dbReference>
<feature type="binding site" evidence="3">
    <location>
        <position position="265"/>
    </location>
    <ligand>
        <name>Mg(2+)</name>
        <dbReference type="ChEBI" id="CHEBI:18420"/>
        <label>1</label>
    </ligand>
</feature>
<organism evidence="4 5">
    <name type="scientific">Microbacterium dextranolyticum</name>
    <dbReference type="NCBI Taxonomy" id="36806"/>
    <lineage>
        <taxon>Bacteria</taxon>
        <taxon>Bacillati</taxon>
        <taxon>Actinomycetota</taxon>
        <taxon>Actinomycetes</taxon>
        <taxon>Micrococcales</taxon>
        <taxon>Microbacteriaceae</taxon>
        <taxon>Microbacterium</taxon>
    </lineage>
</organism>
<comment type="caution">
    <text evidence="4">The sequence shown here is derived from an EMBL/GenBank/DDBJ whole genome shotgun (WGS) entry which is preliminary data.</text>
</comment>
<dbReference type="Gene3D" id="1.10.4080.10">
    <property type="entry name" value="ADP-ribosylation/Crystallin J1"/>
    <property type="match status" value="1"/>
</dbReference>
<evidence type="ECO:0000256" key="1">
    <source>
        <dbReference type="ARBA" id="ARBA00010702"/>
    </source>
</evidence>
<protein>
    <submittedName>
        <fullName evidence="4">ADP-ribosylglycohydrolase</fullName>
    </submittedName>
</protein>
<name>A0A9W6HK80_9MICO</name>
<evidence type="ECO:0000313" key="5">
    <source>
        <dbReference type="Proteomes" id="UP001142291"/>
    </source>
</evidence>
<dbReference type="RefSeq" id="WP_204962545.1">
    <property type="nucleotide sequence ID" value="NZ_BAAAUR010000002.1"/>
</dbReference>
<dbReference type="EMBL" id="BSER01000001">
    <property type="protein sequence ID" value="GLJ94033.1"/>
    <property type="molecule type" value="Genomic_DNA"/>
</dbReference>
<evidence type="ECO:0000256" key="3">
    <source>
        <dbReference type="PIRSR" id="PIRSR605502-1"/>
    </source>
</evidence>
<comment type="similarity">
    <text evidence="1">Belongs to the ADP-ribosylglycohydrolase family.</text>
</comment>
<dbReference type="GO" id="GO:0046872">
    <property type="term" value="F:metal ion binding"/>
    <property type="evidence" value="ECO:0007669"/>
    <property type="project" value="UniProtKB-KW"/>
</dbReference>
<feature type="binding site" evidence="3">
    <location>
        <position position="266"/>
    </location>
    <ligand>
        <name>Mg(2+)</name>
        <dbReference type="ChEBI" id="CHEBI:18420"/>
        <label>1</label>
    </ligand>
</feature>
<dbReference type="InterPro" id="IPR036705">
    <property type="entry name" value="Ribosyl_crysJ1_sf"/>
</dbReference>
<dbReference type="GO" id="GO:0016787">
    <property type="term" value="F:hydrolase activity"/>
    <property type="evidence" value="ECO:0007669"/>
    <property type="project" value="UniProtKB-KW"/>
</dbReference>
<reference evidence="4" key="2">
    <citation type="submission" date="2023-01" db="EMBL/GenBank/DDBJ databases">
        <authorList>
            <person name="Sun Q."/>
            <person name="Evtushenko L."/>
        </authorList>
    </citation>
    <scope>NUCLEOTIDE SEQUENCE</scope>
    <source>
        <strain evidence="4">VKM Ac-1940</strain>
    </source>
</reference>
<proteinExistence type="inferred from homology"/>
<dbReference type="Pfam" id="PF03747">
    <property type="entry name" value="ADP_ribosyl_GH"/>
    <property type="match status" value="1"/>
</dbReference>
<keyword evidence="2" id="KW-0378">Hydrolase</keyword>
<dbReference type="InterPro" id="IPR050792">
    <property type="entry name" value="ADP-ribosylglycohydrolase"/>
</dbReference>
<gene>
    <name evidence="4" type="ORF">GCM10017591_00940</name>
</gene>
<feature type="binding site" evidence="3">
    <location>
        <position position="263"/>
    </location>
    <ligand>
        <name>Mg(2+)</name>
        <dbReference type="ChEBI" id="CHEBI:18420"/>
        <label>1</label>
    </ligand>
</feature>
<keyword evidence="3" id="KW-0460">Magnesium</keyword>
<reference evidence="4" key="1">
    <citation type="journal article" date="2014" name="Int. J. Syst. Evol. Microbiol.">
        <title>Complete genome sequence of Corynebacterium casei LMG S-19264T (=DSM 44701T), isolated from a smear-ripened cheese.</title>
        <authorList>
            <consortium name="US DOE Joint Genome Institute (JGI-PGF)"/>
            <person name="Walter F."/>
            <person name="Albersmeier A."/>
            <person name="Kalinowski J."/>
            <person name="Ruckert C."/>
        </authorList>
    </citation>
    <scope>NUCLEOTIDE SEQUENCE</scope>
    <source>
        <strain evidence="4">VKM Ac-1940</strain>
    </source>
</reference>